<dbReference type="GO" id="GO:0061632">
    <property type="term" value="F:RNA lariat debranching enzyme activator activity"/>
    <property type="evidence" value="ECO:0007669"/>
    <property type="project" value="TreeGrafter"/>
</dbReference>
<dbReference type="CDD" id="cd07380">
    <property type="entry name" value="MPP_CWF19_N"/>
    <property type="match status" value="1"/>
</dbReference>
<dbReference type="SUPFAM" id="SSF82199">
    <property type="entry name" value="SET domain"/>
    <property type="match status" value="1"/>
</dbReference>
<evidence type="ECO:0000313" key="4">
    <source>
        <dbReference type="EMBL" id="RMZ52254.1"/>
    </source>
</evidence>
<evidence type="ECO:0000313" key="5">
    <source>
        <dbReference type="Proteomes" id="UP000279271"/>
    </source>
</evidence>
<dbReference type="InterPro" id="IPR036265">
    <property type="entry name" value="HIT-like_sf"/>
</dbReference>
<sequence length="1058" mass="112015">MVEAVPQLISWLESRGGRLRDIEAGEVAQGGRGIVATRDIAPGACVLEVPFPCLMTCSSALACPTVSAVVNAGPLPLTPFQVLTIHVLFETSKKAGSAWWPYLQTLPHSYTSGPYFAASDLDALAPAPSVHRRVAEAAQRTRRDWHAALPALRAMPFPDDRWRRLGAWRWAAATLGTRTMYLPPGYPGHAGGGPLGPGPDPGGLTPLGDLHNYAPPAGPLVPSLVDLLPGSVASRGGAGGDAAGRAREPPPPKPGGPGSGGTGRYDADSATYRITAGLLGVPAGAQVFLDYGRYTNAELMQLYGFVLRDNPHDAAPLEAASFCVAARGAALALGPGERCIAWGGAPSWGLLRALRLAAATPAERRAGAYLALEDRGISRAGEARAFTWLRGALDRELAGATPVLVEGLRREEAGQGPPTPCAEVALAWLKEHVRALFAGACNGSIDALFKRASAVNASNGPFDLLICVGQFFGAAGPDDGEYQGPLLEYLTGGKAAPLPTYFMGGWGGGAVSVLEAISAVPESNIHYLGRAGVKEVKGLTLAYLDGTHNAAAFREVPDNSGSARYYTEADIKLLQHSLSLQGDIDVLLTNEWPEGLAEGLPEGVAPPDSHGSPVIAELAMTARLRYHVAAGKPTFFARPPYLNADLGAGAHVTRFIGLAQVGNGAKQKWLHALALTPAAEMTPEALQVQPPGSTGNPFQAAAAKRLKRAARDAGPGTDLGSQDWRWQEQKKARQIMAAPSRPDIIKDKHKTIFVRNVPFAATEEALVEFFAQAGRVVDVVRRSNAEGRLNTWCHIQFDTKEGMEKACQLNGSELMGRQLGIDAAATGPRAGTGKPVEGCWFCLSNANADIDLVVSVGEESYVAVDKGAITDEHVLVVSVEHFPSSQSLSIDCYAEIRRYWGALDRCAAAGGRQLVGFERYMALRKSGGNHCHINALAVSAEAAARARQVFEDRAKAAGFSLTHVPAAAGEAARAALRDVVGDGEYFQAFLPDGSSLVHPIAFGERHPLNYGREVLAELAGVPDRAEWKACAVPVEEEWRRSEAFKALFKPHDIMGVQE</sequence>
<dbReference type="CDD" id="cd10527">
    <property type="entry name" value="SET_LSMT"/>
    <property type="match status" value="1"/>
</dbReference>
<evidence type="ECO:0000256" key="1">
    <source>
        <dbReference type="PROSITE-ProRule" id="PRU00176"/>
    </source>
</evidence>
<dbReference type="Pfam" id="PF04677">
    <property type="entry name" value="CwfJ_C_1"/>
    <property type="match status" value="1"/>
</dbReference>
<dbReference type="Pfam" id="PF04676">
    <property type="entry name" value="CwfJ_C_2"/>
    <property type="match status" value="1"/>
</dbReference>
<dbReference type="PROSITE" id="PS50102">
    <property type="entry name" value="RRM"/>
    <property type="match status" value="1"/>
</dbReference>
<accession>A0A3M7KQZ3</accession>
<proteinExistence type="predicted"/>
<dbReference type="InterPro" id="IPR012677">
    <property type="entry name" value="Nucleotide-bd_a/b_plait_sf"/>
</dbReference>
<dbReference type="GO" id="GO:0003723">
    <property type="term" value="F:RNA binding"/>
    <property type="evidence" value="ECO:0007669"/>
    <property type="project" value="UniProtKB-UniRule"/>
</dbReference>
<comment type="caution">
    <text evidence="4">The sequence shown here is derived from an EMBL/GenBank/DDBJ whole genome shotgun (WGS) entry which is preliminary data.</text>
</comment>
<feature type="domain" description="RRM" evidence="3">
    <location>
        <begin position="750"/>
        <end position="826"/>
    </location>
</feature>
<dbReference type="Gene3D" id="3.30.70.330">
    <property type="match status" value="1"/>
</dbReference>
<dbReference type="InterPro" id="IPR006767">
    <property type="entry name" value="Cwf19-like_C_dom-2"/>
</dbReference>
<keyword evidence="1" id="KW-0694">RNA-binding</keyword>
<evidence type="ECO:0000259" key="3">
    <source>
        <dbReference type="PROSITE" id="PS50102"/>
    </source>
</evidence>
<dbReference type="SUPFAM" id="SSF54197">
    <property type="entry name" value="HIT-like"/>
    <property type="match status" value="1"/>
</dbReference>
<dbReference type="Gene3D" id="3.90.1410.10">
    <property type="entry name" value="set domain protein methyltransferase, domain 1"/>
    <property type="match status" value="1"/>
</dbReference>
<dbReference type="InterPro" id="IPR040194">
    <property type="entry name" value="Cwf19-like"/>
</dbReference>
<feature type="region of interest" description="Disordered" evidence="2">
    <location>
        <begin position="191"/>
        <end position="211"/>
    </location>
</feature>
<dbReference type="SMART" id="SM00360">
    <property type="entry name" value="RRM"/>
    <property type="match status" value="1"/>
</dbReference>
<dbReference type="AlphaFoldDB" id="A0A3M7KQZ3"/>
<dbReference type="Proteomes" id="UP000279271">
    <property type="component" value="Unassembled WGS sequence"/>
</dbReference>
<organism evidence="4 5">
    <name type="scientific">Auxenochlorella protothecoides</name>
    <name type="common">Green microalga</name>
    <name type="synonym">Chlorella protothecoides</name>
    <dbReference type="NCBI Taxonomy" id="3075"/>
    <lineage>
        <taxon>Eukaryota</taxon>
        <taxon>Viridiplantae</taxon>
        <taxon>Chlorophyta</taxon>
        <taxon>core chlorophytes</taxon>
        <taxon>Trebouxiophyceae</taxon>
        <taxon>Chlorellales</taxon>
        <taxon>Chlorellaceae</taxon>
        <taxon>Auxenochlorella</taxon>
    </lineage>
</organism>
<dbReference type="Pfam" id="PF00076">
    <property type="entry name" value="RRM_1"/>
    <property type="match status" value="1"/>
</dbReference>
<dbReference type="InterPro" id="IPR000504">
    <property type="entry name" value="RRM_dom"/>
</dbReference>
<dbReference type="InterPro" id="IPR046341">
    <property type="entry name" value="SET_dom_sf"/>
</dbReference>
<evidence type="ECO:0000256" key="2">
    <source>
        <dbReference type="SAM" id="MobiDB-lite"/>
    </source>
</evidence>
<dbReference type="GO" id="GO:0000398">
    <property type="term" value="P:mRNA splicing, via spliceosome"/>
    <property type="evidence" value="ECO:0007669"/>
    <property type="project" value="TreeGrafter"/>
</dbReference>
<feature type="region of interest" description="Disordered" evidence="2">
    <location>
        <begin position="235"/>
        <end position="266"/>
    </location>
</feature>
<dbReference type="PANTHER" id="PTHR12072:SF4">
    <property type="entry name" value="CWF19-LIKE PROTEIN 1"/>
    <property type="match status" value="1"/>
</dbReference>
<dbReference type="GO" id="GO:0071014">
    <property type="term" value="C:post-mRNA release spliceosomal complex"/>
    <property type="evidence" value="ECO:0007669"/>
    <property type="project" value="TreeGrafter"/>
</dbReference>
<dbReference type="InterPro" id="IPR006768">
    <property type="entry name" value="Cwf19-like_C_dom-1"/>
</dbReference>
<protein>
    <recommendedName>
        <fullName evidence="3">RRM domain-containing protein</fullName>
    </recommendedName>
</protein>
<reference evidence="5" key="1">
    <citation type="journal article" date="2018" name="Algal Res.">
        <title>Characterization of plant carbon substrate utilization by Auxenochlorella protothecoides.</title>
        <authorList>
            <person name="Vogler B.W."/>
            <person name="Starkenburg S.R."/>
            <person name="Sudasinghe N."/>
            <person name="Schambach J.Y."/>
            <person name="Rollin J.A."/>
            <person name="Pattathil S."/>
            <person name="Barry A.N."/>
        </authorList>
    </citation>
    <scope>NUCLEOTIDE SEQUENCE [LARGE SCALE GENOMIC DNA]</scope>
    <source>
        <strain evidence="5">UTEX 25</strain>
    </source>
</reference>
<dbReference type="EMBL" id="QOKY01000213">
    <property type="protein sequence ID" value="RMZ52254.1"/>
    <property type="molecule type" value="Genomic_DNA"/>
</dbReference>
<gene>
    <name evidence="4" type="ORF">APUTEX25_001644</name>
</gene>
<dbReference type="InterPro" id="IPR035979">
    <property type="entry name" value="RBD_domain_sf"/>
</dbReference>
<dbReference type="SUPFAM" id="SSF54928">
    <property type="entry name" value="RNA-binding domain, RBD"/>
    <property type="match status" value="1"/>
</dbReference>
<dbReference type="PANTHER" id="PTHR12072">
    <property type="entry name" value="CWF19, CELL CYCLE CONTROL PROTEIN"/>
    <property type="match status" value="1"/>
</dbReference>
<name>A0A3M7KQZ3_AUXPR</name>